<evidence type="ECO:0000313" key="9">
    <source>
        <dbReference type="Proteomes" id="UP000000591"/>
    </source>
</evidence>
<keyword evidence="9" id="KW-1185">Reference proteome</keyword>
<dbReference type="InterPro" id="IPR014762">
    <property type="entry name" value="DNA_mismatch_repair_CS"/>
</dbReference>
<dbReference type="SMART" id="SM01340">
    <property type="entry name" value="DNA_mis_repair"/>
    <property type="match status" value="1"/>
</dbReference>
<dbReference type="NCBIfam" id="TIGR00585">
    <property type="entry name" value="mutl"/>
    <property type="match status" value="1"/>
</dbReference>
<evidence type="ECO:0000256" key="1">
    <source>
        <dbReference type="ARBA" id="ARBA00004123"/>
    </source>
</evidence>
<feature type="compositionally biased region" description="Low complexity" evidence="6">
    <location>
        <begin position="442"/>
        <end position="453"/>
    </location>
</feature>
<dbReference type="InterPro" id="IPR013507">
    <property type="entry name" value="DNA_mismatch_S5_2-like"/>
</dbReference>
<dbReference type="eggNOG" id="KOG1979">
    <property type="taxonomic scope" value="Eukaryota"/>
</dbReference>
<reference evidence="9" key="2">
    <citation type="journal article" date="2013" name="G3 (Bethesda)">
        <title>Genomes of Ashbya fungi isolated from insects reveal four mating-type loci, numerous translocations, lack of transposons, and distinct gene duplications.</title>
        <authorList>
            <person name="Dietrich F.S."/>
            <person name="Voegeli S."/>
            <person name="Kuo S."/>
            <person name="Philippsen P."/>
        </authorList>
    </citation>
    <scope>GENOME REANNOTATION</scope>
    <source>
        <strain evidence="9">ATCC 10895 / CBS 109.51 / FGSC 9923 / NRRL Y-1056</strain>
    </source>
</reference>
<dbReference type="InParanoid" id="Q755L3"/>
<protein>
    <submittedName>
        <fullName evidence="8">AFL199Cp</fullName>
    </submittedName>
</protein>
<evidence type="ECO:0000256" key="6">
    <source>
        <dbReference type="SAM" id="MobiDB-lite"/>
    </source>
</evidence>
<dbReference type="RefSeq" id="NP_985351.1">
    <property type="nucleotide sequence ID" value="NM_210705.1"/>
</dbReference>
<gene>
    <name evidence="8" type="ORF">AGOS_AFL199C</name>
</gene>
<dbReference type="GO" id="GO:0140664">
    <property type="term" value="F:ATP-dependent DNA damage sensor activity"/>
    <property type="evidence" value="ECO:0007669"/>
    <property type="project" value="InterPro"/>
</dbReference>
<dbReference type="FunFam" id="3.30.565.10:FF:000109">
    <property type="entry name" value="Related to MLH1-DNA mismatch repair protein"/>
    <property type="match status" value="1"/>
</dbReference>
<dbReference type="InterPro" id="IPR020568">
    <property type="entry name" value="Ribosomal_Su5_D2-typ_SF"/>
</dbReference>
<dbReference type="Proteomes" id="UP000000591">
    <property type="component" value="Chromosome VI"/>
</dbReference>
<feature type="region of interest" description="Disordered" evidence="6">
    <location>
        <begin position="385"/>
        <end position="492"/>
    </location>
</feature>
<feature type="compositionally biased region" description="Polar residues" evidence="6">
    <location>
        <begin position="475"/>
        <end position="487"/>
    </location>
</feature>
<reference evidence="8 9" key="1">
    <citation type="journal article" date="2004" name="Science">
        <title>The Ashbya gossypii genome as a tool for mapping the ancient Saccharomyces cerevisiae genome.</title>
        <authorList>
            <person name="Dietrich F.S."/>
            <person name="Voegeli S."/>
            <person name="Brachat S."/>
            <person name="Lerch A."/>
            <person name="Gates K."/>
            <person name="Steiner S."/>
            <person name="Mohr C."/>
            <person name="Pohlmann R."/>
            <person name="Luedi P."/>
            <person name="Choi S."/>
            <person name="Wing R.A."/>
            <person name="Flavier A."/>
            <person name="Gaffney T.D."/>
            <person name="Philippsen P."/>
        </authorList>
    </citation>
    <scope>NUCLEOTIDE SEQUENCE [LARGE SCALE GENOMIC DNA]</scope>
    <source>
        <strain evidence="9">ATCC 10895 / CBS 109.51 / FGSC 9923 / NRRL Y-1056</strain>
    </source>
</reference>
<evidence type="ECO:0000313" key="8">
    <source>
        <dbReference type="EMBL" id="AAS53175.1"/>
    </source>
</evidence>
<dbReference type="InterPro" id="IPR014721">
    <property type="entry name" value="Ribsml_uS5_D2-typ_fold_subgr"/>
</dbReference>
<dbReference type="EMBL" id="AE016819">
    <property type="protein sequence ID" value="AAS53175.1"/>
    <property type="molecule type" value="Genomic_DNA"/>
</dbReference>
<dbReference type="OrthoDB" id="10263226at2759"/>
<dbReference type="GO" id="GO:0005524">
    <property type="term" value="F:ATP binding"/>
    <property type="evidence" value="ECO:0007669"/>
    <property type="project" value="InterPro"/>
</dbReference>
<dbReference type="InterPro" id="IPR038973">
    <property type="entry name" value="MutL/Mlh/Pms-like"/>
</dbReference>
<feature type="compositionally biased region" description="Polar residues" evidence="6">
    <location>
        <begin position="429"/>
        <end position="441"/>
    </location>
</feature>
<name>Q755L3_EREGS</name>
<comment type="subcellular location">
    <subcellularLocation>
        <location evidence="1">Nucleus</location>
    </subcellularLocation>
</comment>
<feature type="domain" description="DNA mismatch repair protein S5" evidence="7">
    <location>
        <begin position="257"/>
        <end position="379"/>
    </location>
</feature>
<dbReference type="PANTHER" id="PTHR10073">
    <property type="entry name" value="DNA MISMATCH REPAIR PROTEIN MLH, PMS, MUTL"/>
    <property type="match status" value="1"/>
</dbReference>
<dbReference type="InterPro" id="IPR032189">
    <property type="entry name" value="Mlh1_C"/>
</dbReference>
<dbReference type="CDD" id="cd03483">
    <property type="entry name" value="MutL_Trans_MLH1"/>
    <property type="match status" value="1"/>
</dbReference>
<dbReference type="Pfam" id="PF16413">
    <property type="entry name" value="Mlh1_C"/>
    <property type="match status" value="1"/>
</dbReference>
<sequence length="771" mass="86137">MGISDAQRIPDFHHVRVTEKHSAALILNATTSYLQRCVPQYRMHLPSRIKALEASVVNKIAAGEIIISPVNALKEMMENSIDAGATNVDILVKDGGIKMLQISDNGCGIMKDDLPILCERFTTSKLKSFEDLSRIQTYGFRGEALASISHIARLHVVTKTKENQCAWKAVYENGVMVGEPKPTAGKDGTTILVQDLFYNVPSRLRALRSPSEEFAKIVDVVGKYAIHSDGVGFSCKKFGETQYALNVRGTSSKSDKIRAVFGAPVVANLVEVDISADPEHGLTSSSGQITTPDFNNKKSIPAVFFINNRLVSCDPLRRALSQVYSNFLPKGNKPFIYMSLHITPENVDVNVHPTKREVRFLYEEELIERIGNLLHERLSQLDTSRTFKPGSLTPGKHSSTVSSAFRQSATPASTQPKAKRAENMLVRTDGSQAKITNYVRASQSSTSSSFSTSLRKKSHAAASDELGSIGEDSQDTATSMTTSTQEPNHTKSRAILTLLNNEYEVVQRERTEVNLTSIKTLKQEVDEDMHKELTSVFADMTYVGVVDATRRLASIQHGLKLFLVDYGSLCNELFYQIGLTDFANFGKIYIQDEVENREGLAIYQLLSKIDNASQSNILEITQQLWDMREMLENYYSIEICGDETDLTNVRIKSVPLLLKDYVPPLSKLPFFLYRMGTKVDWSSEKECLEGILRQLALFYIPEIIEHVDINDDTIDGDVRAYYISKAEHIGTVLEQVVFPTIKRRLLASTRLLKDIVEVANLPGLYKVFERC</sequence>
<dbReference type="GO" id="GO:0032389">
    <property type="term" value="C:MutLalpha complex"/>
    <property type="evidence" value="ECO:0000318"/>
    <property type="project" value="GO_Central"/>
</dbReference>
<dbReference type="FunCoup" id="Q755L3">
    <property type="interactions" value="791"/>
</dbReference>
<dbReference type="SUPFAM" id="SSF55874">
    <property type="entry name" value="ATPase domain of HSP90 chaperone/DNA topoisomerase II/histidine kinase"/>
    <property type="match status" value="1"/>
</dbReference>
<evidence type="ECO:0000259" key="7">
    <source>
        <dbReference type="SMART" id="SM01340"/>
    </source>
</evidence>
<proteinExistence type="inferred from homology"/>
<dbReference type="Gene3D" id="3.30.230.10">
    <property type="match status" value="1"/>
</dbReference>
<accession>Q755L3</accession>
<evidence type="ECO:0000256" key="3">
    <source>
        <dbReference type="ARBA" id="ARBA00022763"/>
    </source>
</evidence>
<evidence type="ECO:0000256" key="4">
    <source>
        <dbReference type="ARBA" id="ARBA00023204"/>
    </source>
</evidence>
<dbReference type="HOGENOM" id="CLU_004131_2_0_1"/>
<evidence type="ECO:0000256" key="5">
    <source>
        <dbReference type="ARBA" id="ARBA00023242"/>
    </source>
</evidence>
<dbReference type="PANTHER" id="PTHR10073:SF12">
    <property type="entry name" value="DNA MISMATCH REPAIR PROTEIN MLH1"/>
    <property type="match status" value="1"/>
</dbReference>
<dbReference type="FunFam" id="3.30.230.10:FF:000014">
    <property type="entry name" value="DNA mismatch repair protein Mlh1"/>
    <property type="match status" value="1"/>
</dbReference>
<dbReference type="AlphaFoldDB" id="Q755L3"/>
<feature type="compositionally biased region" description="Polar residues" evidence="6">
    <location>
        <begin position="396"/>
        <end position="416"/>
    </location>
</feature>
<dbReference type="GO" id="GO:0061982">
    <property type="term" value="P:meiosis I cell cycle process"/>
    <property type="evidence" value="ECO:0007669"/>
    <property type="project" value="UniProtKB-ARBA"/>
</dbReference>
<dbReference type="GO" id="GO:0016887">
    <property type="term" value="F:ATP hydrolysis activity"/>
    <property type="evidence" value="ECO:0000318"/>
    <property type="project" value="GO_Central"/>
</dbReference>
<dbReference type="SUPFAM" id="SSF54211">
    <property type="entry name" value="Ribosomal protein S5 domain 2-like"/>
    <property type="match status" value="1"/>
</dbReference>
<evidence type="ECO:0000256" key="2">
    <source>
        <dbReference type="ARBA" id="ARBA00006082"/>
    </source>
</evidence>
<dbReference type="InterPro" id="IPR036890">
    <property type="entry name" value="HATPase_C_sf"/>
</dbReference>
<dbReference type="PROSITE" id="PS00058">
    <property type="entry name" value="DNA_MISMATCH_REPAIR_1"/>
    <property type="match status" value="1"/>
</dbReference>
<dbReference type="Pfam" id="PF01119">
    <property type="entry name" value="DNA_mis_repair"/>
    <property type="match status" value="1"/>
</dbReference>
<dbReference type="GO" id="GO:0030983">
    <property type="term" value="F:mismatched DNA binding"/>
    <property type="evidence" value="ECO:0007669"/>
    <property type="project" value="InterPro"/>
</dbReference>
<dbReference type="GeneID" id="4621576"/>
<dbReference type="GO" id="GO:0006298">
    <property type="term" value="P:mismatch repair"/>
    <property type="evidence" value="ECO:0000318"/>
    <property type="project" value="GO_Central"/>
</dbReference>
<comment type="similarity">
    <text evidence="2">Belongs to the DNA mismatch repair MutL/HexB family.</text>
</comment>
<dbReference type="OMA" id="ANYHVKK"/>
<keyword evidence="4" id="KW-0234">DNA repair</keyword>
<dbReference type="InterPro" id="IPR002099">
    <property type="entry name" value="MutL/Mlh/PMS"/>
</dbReference>
<dbReference type="KEGG" id="ago:AGOS_AFL199C"/>
<dbReference type="Gene3D" id="3.30.565.10">
    <property type="entry name" value="Histidine kinase-like ATPase, C-terminal domain"/>
    <property type="match status" value="1"/>
</dbReference>
<keyword evidence="3" id="KW-0227">DNA damage</keyword>
<organism evidence="8 9">
    <name type="scientific">Eremothecium gossypii (strain ATCC 10895 / CBS 109.51 / FGSC 9923 / NRRL Y-1056)</name>
    <name type="common">Yeast</name>
    <name type="synonym">Ashbya gossypii</name>
    <dbReference type="NCBI Taxonomy" id="284811"/>
    <lineage>
        <taxon>Eukaryota</taxon>
        <taxon>Fungi</taxon>
        <taxon>Dikarya</taxon>
        <taxon>Ascomycota</taxon>
        <taxon>Saccharomycotina</taxon>
        <taxon>Saccharomycetes</taxon>
        <taxon>Saccharomycetales</taxon>
        <taxon>Saccharomycetaceae</taxon>
        <taxon>Eremothecium</taxon>
    </lineage>
</organism>
<dbReference type="STRING" id="284811.Q755L3"/>
<keyword evidence="5" id="KW-0539">Nucleus</keyword>
<dbReference type="CDD" id="cd16926">
    <property type="entry name" value="HATPase_MutL-MLH-PMS-like"/>
    <property type="match status" value="1"/>
</dbReference>
<dbReference type="Pfam" id="PF13589">
    <property type="entry name" value="HATPase_c_3"/>
    <property type="match status" value="1"/>
</dbReference>